<keyword evidence="5 6" id="KW-0949">S-adenosyl-L-methionine</keyword>
<keyword evidence="11" id="KW-1185">Reference proteome</keyword>
<organism evidence="10 11">
    <name type="scientific">Geomobilimonas luticola</name>
    <dbReference type="NCBI Taxonomy" id="1114878"/>
    <lineage>
        <taxon>Bacteria</taxon>
        <taxon>Pseudomonadati</taxon>
        <taxon>Thermodesulfobacteriota</taxon>
        <taxon>Desulfuromonadia</taxon>
        <taxon>Geobacterales</taxon>
        <taxon>Geobacteraceae</taxon>
        <taxon>Geomobilimonas</taxon>
    </lineage>
</organism>
<feature type="region of interest" description="Disordered" evidence="7">
    <location>
        <begin position="1"/>
        <end position="31"/>
    </location>
</feature>
<keyword evidence="4 6" id="KW-0808">Transferase</keyword>
<dbReference type="GO" id="GO:0032259">
    <property type="term" value="P:methylation"/>
    <property type="evidence" value="ECO:0007669"/>
    <property type="project" value="UniProtKB-KW"/>
</dbReference>
<dbReference type="Pfam" id="PF00590">
    <property type="entry name" value="TP_methylase"/>
    <property type="match status" value="1"/>
</dbReference>
<dbReference type="InterPro" id="IPR035996">
    <property type="entry name" value="4pyrrol_Methylase_sf"/>
</dbReference>
<dbReference type="InterPro" id="IPR053910">
    <property type="entry name" value="RsmI_HTH"/>
</dbReference>
<evidence type="ECO:0000313" key="10">
    <source>
        <dbReference type="EMBL" id="MBT0653815.1"/>
    </source>
</evidence>
<dbReference type="EMBL" id="JAHCVK010000005">
    <property type="protein sequence ID" value="MBT0653815.1"/>
    <property type="molecule type" value="Genomic_DNA"/>
</dbReference>
<dbReference type="InterPro" id="IPR018063">
    <property type="entry name" value="SAM_MeTrfase_RsmI_CS"/>
</dbReference>
<dbReference type="CDD" id="cd11648">
    <property type="entry name" value="RsmI"/>
    <property type="match status" value="1"/>
</dbReference>
<dbReference type="PANTHER" id="PTHR46111:SF1">
    <property type="entry name" value="RIBOSOMAL RNA SMALL SUBUNIT METHYLTRANSFERASE I"/>
    <property type="match status" value="1"/>
</dbReference>
<feature type="domain" description="Tetrapyrrole methylase" evidence="8">
    <location>
        <begin position="36"/>
        <end position="233"/>
    </location>
</feature>
<dbReference type="InterPro" id="IPR008189">
    <property type="entry name" value="rRNA_ssu_MeTfrase_I"/>
</dbReference>
<dbReference type="Gene3D" id="3.40.1010.10">
    <property type="entry name" value="Cobalt-precorrin-4 Transmethylase, Domain 1"/>
    <property type="match status" value="1"/>
</dbReference>
<sequence>MGTRDQGPGTGEKRDTVESSSSLPVPGSRSPDPGVLYIVATPIGNLEDMTFRAVRILKEVDLVAAEDTRHSRKLLTHFGISRPLTSYYDHNQNLKGNYLLERLQGGESVALISDAGTPCISDPGYQLVRDAVAAGITVVPVPGPSAAICALSAAGLPTDSFVFAGFLPNRSGKRREKLASLAGEQRVMVFYESPNRLLATLTDMLELFGPRETVVARELTKIYEEFIRGSLPSVISNLDGRQIKGEVVILVAPDDAPGAPPVTAVPELLRRCLEEGLSLKDAVKRVALETGQQRSAVYDEALRLKGVE</sequence>
<evidence type="ECO:0000259" key="9">
    <source>
        <dbReference type="Pfam" id="PF23016"/>
    </source>
</evidence>
<proteinExistence type="inferred from homology"/>
<gene>
    <name evidence="6 10" type="primary">rsmI</name>
    <name evidence="10" type="ORF">KI810_12165</name>
</gene>
<evidence type="ECO:0000256" key="2">
    <source>
        <dbReference type="ARBA" id="ARBA00022552"/>
    </source>
</evidence>
<keyword evidence="3 6" id="KW-0489">Methyltransferase</keyword>
<dbReference type="InterPro" id="IPR000878">
    <property type="entry name" value="4pyrrol_Mease"/>
</dbReference>
<evidence type="ECO:0000256" key="4">
    <source>
        <dbReference type="ARBA" id="ARBA00022679"/>
    </source>
</evidence>
<dbReference type="HAMAP" id="MF_01877">
    <property type="entry name" value="16SrRNA_methyltr_I"/>
    <property type="match status" value="1"/>
</dbReference>
<dbReference type="NCBIfam" id="TIGR00096">
    <property type="entry name" value="16S rRNA (cytidine(1402)-2'-O)-methyltransferase"/>
    <property type="match status" value="1"/>
</dbReference>
<evidence type="ECO:0000259" key="8">
    <source>
        <dbReference type="Pfam" id="PF00590"/>
    </source>
</evidence>
<comment type="similarity">
    <text evidence="6">Belongs to the methyltransferase superfamily. RsmI family.</text>
</comment>
<dbReference type="Proteomes" id="UP000756860">
    <property type="component" value="Unassembled WGS sequence"/>
</dbReference>
<dbReference type="GO" id="GO:0008168">
    <property type="term" value="F:methyltransferase activity"/>
    <property type="evidence" value="ECO:0007669"/>
    <property type="project" value="UniProtKB-KW"/>
</dbReference>
<dbReference type="PANTHER" id="PTHR46111">
    <property type="entry name" value="RIBOSOMAL RNA SMALL SUBUNIT METHYLTRANSFERASE I"/>
    <property type="match status" value="1"/>
</dbReference>
<comment type="catalytic activity">
    <reaction evidence="6">
        <text>cytidine(1402) in 16S rRNA + S-adenosyl-L-methionine = 2'-O-methylcytidine(1402) in 16S rRNA + S-adenosyl-L-homocysteine + H(+)</text>
        <dbReference type="Rhea" id="RHEA:42924"/>
        <dbReference type="Rhea" id="RHEA-COMP:10285"/>
        <dbReference type="Rhea" id="RHEA-COMP:10286"/>
        <dbReference type="ChEBI" id="CHEBI:15378"/>
        <dbReference type="ChEBI" id="CHEBI:57856"/>
        <dbReference type="ChEBI" id="CHEBI:59789"/>
        <dbReference type="ChEBI" id="CHEBI:74495"/>
        <dbReference type="ChEBI" id="CHEBI:82748"/>
        <dbReference type="EC" id="2.1.1.198"/>
    </reaction>
</comment>
<evidence type="ECO:0000256" key="5">
    <source>
        <dbReference type="ARBA" id="ARBA00022691"/>
    </source>
</evidence>
<feature type="compositionally biased region" description="Low complexity" evidence="7">
    <location>
        <begin position="19"/>
        <end position="31"/>
    </location>
</feature>
<comment type="subcellular location">
    <subcellularLocation>
        <location evidence="6">Cytoplasm</location>
    </subcellularLocation>
</comment>
<evidence type="ECO:0000256" key="3">
    <source>
        <dbReference type="ARBA" id="ARBA00022603"/>
    </source>
</evidence>
<keyword evidence="1 6" id="KW-0963">Cytoplasm</keyword>
<reference evidence="10 11" key="1">
    <citation type="submission" date="2021-05" db="EMBL/GenBank/DDBJ databases">
        <title>The draft genome of Geobacter luticola JCM 17780.</title>
        <authorList>
            <person name="Xu Z."/>
            <person name="Masuda Y."/>
            <person name="Itoh H."/>
            <person name="Senoo K."/>
        </authorList>
    </citation>
    <scope>NUCLEOTIDE SEQUENCE [LARGE SCALE GENOMIC DNA]</scope>
    <source>
        <strain evidence="10 11">JCM 17780</strain>
    </source>
</reference>
<feature type="domain" description="RsmI HTH" evidence="9">
    <location>
        <begin position="266"/>
        <end position="305"/>
    </location>
</feature>
<evidence type="ECO:0000256" key="7">
    <source>
        <dbReference type="SAM" id="MobiDB-lite"/>
    </source>
</evidence>
<dbReference type="InterPro" id="IPR014776">
    <property type="entry name" value="4pyrrole_Mease_sub2"/>
</dbReference>
<dbReference type="Pfam" id="PF23016">
    <property type="entry name" value="RsmI_C"/>
    <property type="match status" value="1"/>
</dbReference>
<evidence type="ECO:0000256" key="6">
    <source>
        <dbReference type="HAMAP-Rule" id="MF_01877"/>
    </source>
</evidence>
<dbReference type="InterPro" id="IPR014777">
    <property type="entry name" value="4pyrrole_Mease_sub1"/>
</dbReference>
<keyword evidence="2 6" id="KW-0698">rRNA processing</keyword>
<dbReference type="SUPFAM" id="SSF53790">
    <property type="entry name" value="Tetrapyrrole methylase"/>
    <property type="match status" value="1"/>
</dbReference>
<dbReference type="PIRSF" id="PIRSF005917">
    <property type="entry name" value="MTase_YraL"/>
    <property type="match status" value="1"/>
</dbReference>
<evidence type="ECO:0000313" key="11">
    <source>
        <dbReference type="Proteomes" id="UP000756860"/>
    </source>
</evidence>
<protein>
    <recommendedName>
        <fullName evidence="6">Ribosomal RNA small subunit methyltransferase I</fullName>
        <ecNumber evidence="6">2.1.1.198</ecNumber>
    </recommendedName>
    <alternativeName>
        <fullName evidence="6">16S rRNA 2'-O-ribose C1402 methyltransferase</fullName>
    </alternativeName>
    <alternativeName>
        <fullName evidence="6">rRNA (cytidine-2'-O-)-methyltransferase RsmI</fullName>
    </alternativeName>
</protein>
<dbReference type="Gene3D" id="3.30.950.10">
    <property type="entry name" value="Methyltransferase, Cobalt-precorrin-4 Transmethylase, Domain 2"/>
    <property type="match status" value="1"/>
</dbReference>
<evidence type="ECO:0000256" key="1">
    <source>
        <dbReference type="ARBA" id="ARBA00022490"/>
    </source>
</evidence>
<accession>A0ABS5SEL2</accession>
<dbReference type="EC" id="2.1.1.198" evidence="6"/>
<comment type="function">
    <text evidence="6">Catalyzes the 2'-O-methylation of the ribose of cytidine 1402 (C1402) in 16S rRNA.</text>
</comment>
<dbReference type="PROSITE" id="PS01296">
    <property type="entry name" value="RSMI"/>
    <property type="match status" value="1"/>
</dbReference>
<comment type="caution">
    <text evidence="10">The sequence shown here is derived from an EMBL/GenBank/DDBJ whole genome shotgun (WGS) entry which is preliminary data.</text>
</comment>
<name>A0ABS5SEL2_9BACT</name>